<dbReference type="Proteomes" id="UP001145114">
    <property type="component" value="Unassembled WGS sequence"/>
</dbReference>
<feature type="non-terminal residue" evidence="1">
    <location>
        <position position="84"/>
    </location>
</feature>
<gene>
    <name evidence="1" type="ORF">EV182_007309</name>
</gene>
<proteinExistence type="predicted"/>
<reference evidence="1" key="1">
    <citation type="submission" date="2022-06" db="EMBL/GenBank/DDBJ databases">
        <title>Phylogenomic reconstructions and comparative analyses of Kickxellomycotina fungi.</title>
        <authorList>
            <person name="Reynolds N.K."/>
            <person name="Stajich J.E."/>
            <person name="Barry K."/>
            <person name="Grigoriev I.V."/>
            <person name="Crous P."/>
            <person name="Smith M.E."/>
        </authorList>
    </citation>
    <scope>NUCLEOTIDE SEQUENCE</scope>
    <source>
        <strain evidence="1">RSA 2271</strain>
    </source>
</reference>
<feature type="non-terminal residue" evidence="1">
    <location>
        <position position="1"/>
    </location>
</feature>
<sequence>PKDHSTCKDMPVWRKDLSEKESALKKVVVFIDTDYLHTWMGLDDLEEPCLGFLQVFARHLFIDKDRGTSILGRVLNDANTSLQT</sequence>
<comment type="caution">
    <text evidence="1">The sequence shown here is derived from an EMBL/GenBank/DDBJ whole genome shotgun (WGS) entry which is preliminary data.</text>
</comment>
<name>A0ACC1HMJ4_9FUNG</name>
<evidence type="ECO:0000313" key="1">
    <source>
        <dbReference type="EMBL" id="KAJ1676891.1"/>
    </source>
</evidence>
<accession>A0ACC1HMJ4</accession>
<protein>
    <submittedName>
        <fullName evidence="1">Uncharacterized protein</fullName>
    </submittedName>
</protein>
<evidence type="ECO:0000313" key="2">
    <source>
        <dbReference type="Proteomes" id="UP001145114"/>
    </source>
</evidence>
<organism evidence="1 2">
    <name type="scientific">Spiromyces aspiralis</name>
    <dbReference type="NCBI Taxonomy" id="68401"/>
    <lineage>
        <taxon>Eukaryota</taxon>
        <taxon>Fungi</taxon>
        <taxon>Fungi incertae sedis</taxon>
        <taxon>Zoopagomycota</taxon>
        <taxon>Kickxellomycotina</taxon>
        <taxon>Kickxellomycetes</taxon>
        <taxon>Kickxellales</taxon>
        <taxon>Kickxellaceae</taxon>
        <taxon>Spiromyces</taxon>
    </lineage>
</organism>
<dbReference type="EMBL" id="JAMZIH010003332">
    <property type="protein sequence ID" value="KAJ1676891.1"/>
    <property type="molecule type" value="Genomic_DNA"/>
</dbReference>
<keyword evidence="2" id="KW-1185">Reference proteome</keyword>